<dbReference type="EMBL" id="SOFF01000030">
    <property type="protein sequence ID" value="TFB89209.1"/>
    <property type="molecule type" value="Genomic_DNA"/>
</dbReference>
<dbReference type="Proteomes" id="UP000297654">
    <property type="component" value="Unassembled WGS sequence"/>
</dbReference>
<gene>
    <name evidence="1" type="ORF">E3O10_10020</name>
</gene>
<dbReference type="Gene3D" id="3.30.70.60">
    <property type="match status" value="1"/>
</dbReference>
<accession>A0A1H8C107</accession>
<proteinExistence type="predicted"/>
<protein>
    <submittedName>
        <fullName evidence="1">Uncharacterized protein</fullName>
    </submittedName>
</protein>
<dbReference type="RefSeq" id="WP_092107197.1">
    <property type="nucleotide sequence ID" value="NZ_FOCN01000002.1"/>
</dbReference>
<dbReference type="STRING" id="1424661.SAMN05216281_102196"/>
<reference evidence="1 2" key="1">
    <citation type="submission" date="2019-03" db="EMBL/GenBank/DDBJ databases">
        <title>Genomics of glacier-inhabiting Cryobacterium strains.</title>
        <authorList>
            <person name="Liu Q."/>
            <person name="Xin Y.-H."/>
        </authorList>
    </citation>
    <scope>NUCLEOTIDE SEQUENCE [LARGE SCALE GENOMIC DNA]</scope>
    <source>
        <strain evidence="1 2">Hh15</strain>
    </source>
</reference>
<dbReference type="OrthoDB" id="5149329at2"/>
<organism evidence="1 2">
    <name type="scientific">Cryobacterium luteum</name>
    <dbReference type="NCBI Taxonomy" id="1424661"/>
    <lineage>
        <taxon>Bacteria</taxon>
        <taxon>Bacillati</taxon>
        <taxon>Actinomycetota</taxon>
        <taxon>Actinomycetes</taxon>
        <taxon>Micrococcales</taxon>
        <taxon>Microbacteriaceae</taxon>
        <taxon>Cryobacterium</taxon>
    </lineage>
</organism>
<comment type="caution">
    <text evidence="1">The sequence shown here is derived from an EMBL/GenBank/DDBJ whole genome shotgun (WGS) entry which is preliminary data.</text>
</comment>
<evidence type="ECO:0000313" key="1">
    <source>
        <dbReference type="EMBL" id="TFB89209.1"/>
    </source>
</evidence>
<keyword evidence="2" id="KW-1185">Reference proteome</keyword>
<sequence length="202" mass="20611">MTLNKAISYAAAFVIALVVLLGGVLVVVPQLEALHVARTAVDTIQTSNLDTQARIDDLVLRSSTIGGIRDDLAALQASIPANVNASAFIMQLATSATPLGVTLEEISLGDPQPPAVPVAATTTADTAPATVTAPSAPFLVIPVSLSVGGSYDGVLDFIDALRHGERLVSVTAFDTAFTGEADAVTGTITAQIYVLPTDAATD</sequence>
<dbReference type="InterPro" id="IPR014717">
    <property type="entry name" value="Transl_elong_EF1B/ribsomal_bS6"/>
</dbReference>
<name>A0A1H8C107_9MICO</name>
<evidence type="ECO:0000313" key="2">
    <source>
        <dbReference type="Proteomes" id="UP000297654"/>
    </source>
</evidence>
<dbReference type="AlphaFoldDB" id="A0A1H8C107"/>